<evidence type="ECO:0000313" key="2">
    <source>
        <dbReference type="Proteomes" id="UP001239111"/>
    </source>
</evidence>
<keyword evidence="2" id="KW-1185">Reference proteome</keyword>
<name>A0ACC2PB32_9HYME</name>
<comment type="caution">
    <text evidence="1">The sequence shown here is derived from an EMBL/GenBank/DDBJ whole genome shotgun (WGS) entry which is preliminary data.</text>
</comment>
<accession>A0ACC2PB32</accession>
<evidence type="ECO:0000313" key="1">
    <source>
        <dbReference type="EMBL" id="KAJ8680646.1"/>
    </source>
</evidence>
<protein>
    <submittedName>
        <fullName evidence="1">Uncharacterized protein</fullName>
    </submittedName>
</protein>
<dbReference type="EMBL" id="CM056742">
    <property type="protein sequence ID" value="KAJ8680646.1"/>
    <property type="molecule type" value="Genomic_DNA"/>
</dbReference>
<organism evidence="1 2">
    <name type="scientific">Eretmocerus hayati</name>
    <dbReference type="NCBI Taxonomy" id="131215"/>
    <lineage>
        <taxon>Eukaryota</taxon>
        <taxon>Metazoa</taxon>
        <taxon>Ecdysozoa</taxon>
        <taxon>Arthropoda</taxon>
        <taxon>Hexapoda</taxon>
        <taxon>Insecta</taxon>
        <taxon>Pterygota</taxon>
        <taxon>Neoptera</taxon>
        <taxon>Endopterygota</taxon>
        <taxon>Hymenoptera</taxon>
        <taxon>Apocrita</taxon>
        <taxon>Proctotrupomorpha</taxon>
        <taxon>Chalcidoidea</taxon>
        <taxon>Aphelinidae</taxon>
        <taxon>Aphelininae</taxon>
        <taxon>Eretmocerus</taxon>
    </lineage>
</organism>
<dbReference type="Proteomes" id="UP001239111">
    <property type="component" value="Chromosome 2"/>
</dbReference>
<proteinExistence type="predicted"/>
<reference evidence="1" key="1">
    <citation type="submission" date="2023-04" db="EMBL/GenBank/DDBJ databases">
        <title>A chromosome-level genome assembly of the parasitoid wasp Eretmocerus hayati.</title>
        <authorList>
            <person name="Zhong Y."/>
            <person name="Liu S."/>
            <person name="Liu Y."/>
        </authorList>
    </citation>
    <scope>NUCLEOTIDE SEQUENCE</scope>
    <source>
        <strain evidence="1">ZJU_SS_LIU_2023</strain>
    </source>
</reference>
<sequence length="605" mass="69324">MFEIVCIFCEKGGRLTKTESGCTKIRWAANIRKDSILQKLKKLEPNALFSYHMTNNCYKKYTDKNKVSRVQNQEKSEVSSANSVSDVPKNLGPRKTCTEEKVTRSKLNSSSATTKNQKICVICGVSYHTKDQRRLYRISEQERAQRFLDLRELRQDKVFVRTSHIYDVDGVFAADIYYTRHCMRAYEMQLDENGDSIGNHEVPAPQTEIAGQSEEVPPLVAEEAMAHVIDGIVPKFRAGYIFTLSEVRDQVNRILPPDDGIRNRHIKKYLIEKFGEDVKFSTPSNKNKSSLFYSSEISLDKVVERLQPENILKESGLLIREYLREVQFDLHDRFNDAADLQYSFENTAIPDEMMIFFSAVFHLSENVLRDDKISRNEKKPFDSKILKIKSLFQIMVFILSNGQERTPFQVMNGISIHATCKSKTLIDSFNHLGLSISYDEILRIKNRLAPYTIESNGEGFKSLFTVLAFDNFYWIEWILSGLKSTHDTVIVAFQEASGEIQRNPCVSATSINKRSRSFDTKLPSQELKTFHKPPGKVTLPPDTRIDPPIQPEMFARINSDDFTWNLSRTLIDDDGAGQSERENESETVQTVPSWSAYNAVTCDDH</sequence>
<gene>
    <name evidence="1" type="ORF">QAD02_016433</name>
</gene>